<dbReference type="FunFam" id="3.30.1370.50:FF:000002">
    <property type="entry name" value="Immunoglobulin mu DNA-binding protein 2"/>
    <property type="match status" value="1"/>
</dbReference>
<dbReference type="GO" id="GO:0016787">
    <property type="term" value="F:hydrolase activity"/>
    <property type="evidence" value="ECO:0007669"/>
    <property type="project" value="UniProtKB-KW"/>
</dbReference>
<dbReference type="Pfam" id="PF04146">
    <property type="entry name" value="YTH"/>
    <property type="match status" value="1"/>
</dbReference>
<reference evidence="14" key="1">
    <citation type="submission" date="2020-11" db="EMBL/GenBank/DDBJ databases">
        <authorList>
            <person name="Tran Van P."/>
        </authorList>
    </citation>
    <scope>NUCLEOTIDE SEQUENCE</scope>
</reference>
<dbReference type="Pfam" id="PF04408">
    <property type="entry name" value="WHD_HA2"/>
    <property type="match status" value="1"/>
</dbReference>
<dbReference type="PROSITE" id="PS50297">
    <property type="entry name" value="ANK_REP_REGION"/>
    <property type="match status" value="1"/>
</dbReference>
<dbReference type="SUPFAM" id="SSF52540">
    <property type="entry name" value="P-loop containing nucleoside triphosphate hydrolases"/>
    <property type="match status" value="2"/>
</dbReference>
<gene>
    <name evidence="14" type="ORF">TBIB3V08_LOCUS1661</name>
</gene>
<dbReference type="GO" id="GO:0005634">
    <property type="term" value="C:nucleus"/>
    <property type="evidence" value="ECO:0007669"/>
    <property type="project" value="UniProtKB-SubCell"/>
</dbReference>
<sequence>MPRKKQNRVKSDFDIGEHVRVAVNLALKKFLSTDEQKEYEFPSSLTSEERAYIHQLAKELSLKSKSRGKGATRYLTVYKREGSTIVQADAIFKLSRSSRQNIYQLVQKFPLTNKERQELLPLTERDRIINNEVKDVKTLGRLMNGIPQVPSLSTNQELLPFRQSLPISSMRDEIINVINNNQVVVISGDTGCGKTTQEVALRVSHSFLMSSDRMKPRSGGWAVTIDFLQEAAIISLSNGSNVPQFILEHCQEVGKPCRIICTQPRRLSAVSVSERVSSERDEKVGLSIGYQIRLESRNPVHEHVRALKPQLKNLKLFSVCNHYTENISPGHHQVLQLIGNILGCVRRISPKTVLTYCTDGVLLRTLMGGDSTLATITHILVDEIHERNRFCDFLLIALRDSLAKFRSLTLVLMSATMDTQVFTKYFNSSPVISVPGRLFDVEEYFLEDILNITGYMSKAMQMAKKELKSKKDQSSKLEMWTKAGIHGVHSEAPKGEKKDRRPILAPILGQQSEFVPERTELDSWLVEEMDRCLTEAWLQGSPDSFAQLLYLIQSENISVDYQHSETSVTPLMVAAGRGDLNTAEQLLSLGANINIKASNDWAALDWARNLNQVEMMDLIEAYISPTLACTCSFQTLFFVATASLLLKKPRFHLTMTVVVYVGSNTDLSTVPDTLLNAPNTLGDKERELLEIYHHSVGSENIDMDLLVTLLIHIHVSHKKGAILIFLAGYDDIVALRERIAAEEKRMQEGGKYWLCVLHSKMQTTDQKLVFRPSPHGTRKIILSTNIAETSITINDVIFVIDAGKVKEKSYDALSGVSMLRPVWISQACALQRKGRAGRTQPGKCYHLFSSVRYYAMQKYHTPEILRLPLQELCLHTKLLAPANTPIADFLAKAIEPPSFVITRNAVQLLKTMDALDAWEDLTELGHHLVDLPVEPRLGKMVLYSVVLKCLDPVLTIVCCLSYRDPFSLPVQPSLKRSANLVKKKLSSGSFSDHMTLLRAFQMWQQARSNGWERAFCDKHFVSAATMEMVVGMRTQLLGQLRALGFVRARGCGDIRDLNTNSENWAVVKAALCAGTYPNLMRVDREHTQLRTQKEFRVNFHPSSVLRECPKSPRTSVASAHNTSVENLPSDWLLYEEMSRTGRFCHARCCTLVSPITVAVFAGPTRLPIDAVNAAETVVRGDRAVETESDSEVEERLDGENTMMKLDDWVVFRVDAEGSHLALHLRQKWNSLFLRRMRAPSKPWSQVDEMVLKTLINVLTTEEQSLGLQQPPGVGQRPRAMLIDCYPAEEFRKKESNMTRPTSVKAPRTPLSSLVLTQVLIITLSIVVNSALDPLLWLNGDLSESSSVKSVDSQTSSPTPSHTSPVTSEGTQATATTAPRYFVIKAGSLKAIETSLNRGVWAFTPNTERKLIRLFKEGKRVVLVFSVQGSGHFQGFAHLSGDKAQPLDPTSDLTGPNLSAPLPVEWVKRANIPFQATRHLLNPYNENRRVQTSRDGQEIEPSIGETLCNLWDKVPPFVPKAALFNSLRNHEQAEGQTSRNSGPTYPQGRPIRGGYQFPLYNPGYHHYMGYPRNHPPK</sequence>
<feature type="compositionally biased region" description="Polar residues" evidence="9">
    <location>
        <begin position="1533"/>
        <end position="1543"/>
    </location>
</feature>
<dbReference type="Pfam" id="PF01424">
    <property type="entry name" value="R3H"/>
    <property type="match status" value="1"/>
</dbReference>
<dbReference type="GO" id="GO:0003723">
    <property type="term" value="F:RNA binding"/>
    <property type="evidence" value="ECO:0007669"/>
    <property type="project" value="UniProtKB-KW"/>
</dbReference>
<dbReference type="InterPro" id="IPR007502">
    <property type="entry name" value="Helicase-assoc_dom"/>
</dbReference>
<dbReference type="GO" id="GO:0003677">
    <property type="term" value="F:DNA binding"/>
    <property type="evidence" value="ECO:0007669"/>
    <property type="project" value="UniProtKB-ARBA"/>
</dbReference>
<evidence type="ECO:0000256" key="6">
    <source>
        <dbReference type="ARBA" id="ARBA00022884"/>
    </source>
</evidence>
<keyword evidence="5" id="KW-0067">ATP-binding</keyword>
<feature type="repeat" description="ANK" evidence="8">
    <location>
        <begin position="566"/>
        <end position="598"/>
    </location>
</feature>
<keyword evidence="3" id="KW-0378">Hydrolase</keyword>
<dbReference type="Pfam" id="PF00023">
    <property type="entry name" value="Ank"/>
    <property type="match status" value="1"/>
</dbReference>
<name>A0A7R9ES69_9NEOP</name>
<dbReference type="Pfam" id="PF21010">
    <property type="entry name" value="HA2_C"/>
    <property type="match status" value="1"/>
</dbReference>
<dbReference type="InterPro" id="IPR036770">
    <property type="entry name" value="Ankyrin_rpt-contain_sf"/>
</dbReference>
<dbReference type="CDD" id="cd18791">
    <property type="entry name" value="SF2_C_RHA"/>
    <property type="match status" value="1"/>
</dbReference>
<evidence type="ECO:0000256" key="9">
    <source>
        <dbReference type="SAM" id="MobiDB-lite"/>
    </source>
</evidence>
<organism evidence="14">
    <name type="scientific">Timema bartmani</name>
    <dbReference type="NCBI Taxonomy" id="61472"/>
    <lineage>
        <taxon>Eukaryota</taxon>
        <taxon>Metazoa</taxon>
        <taxon>Ecdysozoa</taxon>
        <taxon>Arthropoda</taxon>
        <taxon>Hexapoda</taxon>
        <taxon>Insecta</taxon>
        <taxon>Pterygota</taxon>
        <taxon>Neoptera</taxon>
        <taxon>Polyneoptera</taxon>
        <taxon>Phasmatodea</taxon>
        <taxon>Timematodea</taxon>
        <taxon>Timematoidea</taxon>
        <taxon>Timematidae</taxon>
        <taxon>Timema</taxon>
    </lineage>
</organism>
<evidence type="ECO:0000256" key="1">
    <source>
        <dbReference type="ARBA" id="ARBA00004123"/>
    </source>
</evidence>
<keyword evidence="2" id="KW-0547">Nucleotide-binding</keyword>
<proteinExistence type="predicted"/>
<dbReference type="GO" id="GO:0004386">
    <property type="term" value="F:helicase activity"/>
    <property type="evidence" value="ECO:0007669"/>
    <property type="project" value="UniProtKB-KW"/>
</dbReference>
<dbReference type="SMART" id="SM00487">
    <property type="entry name" value="DEXDc"/>
    <property type="match status" value="1"/>
</dbReference>
<dbReference type="Pfam" id="PF26026">
    <property type="entry name" value="RNA_hel_CTD"/>
    <property type="match status" value="1"/>
</dbReference>
<dbReference type="InterPro" id="IPR001374">
    <property type="entry name" value="R3H_dom"/>
</dbReference>
<dbReference type="InterPro" id="IPR011709">
    <property type="entry name" value="DEAD-box_helicase_OB_fold"/>
</dbReference>
<evidence type="ECO:0000259" key="12">
    <source>
        <dbReference type="PROSITE" id="PS51192"/>
    </source>
</evidence>
<evidence type="ECO:0000256" key="5">
    <source>
        <dbReference type="ARBA" id="ARBA00022840"/>
    </source>
</evidence>
<dbReference type="Gene3D" id="3.40.50.300">
    <property type="entry name" value="P-loop containing nucleotide triphosphate hydrolases"/>
    <property type="match status" value="3"/>
</dbReference>
<evidence type="ECO:0000259" key="13">
    <source>
        <dbReference type="PROSITE" id="PS51194"/>
    </source>
</evidence>
<dbReference type="PROSITE" id="PS51061">
    <property type="entry name" value="R3H"/>
    <property type="match status" value="1"/>
</dbReference>
<dbReference type="EMBL" id="OD564590">
    <property type="protein sequence ID" value="CAD7439082.1"/>
    <property type="molecule type" value="Genomic_DNA"/>
</dbReference>
<dbReference type="SMART" id="SM00490">
    <property type="entry name" value="HELICc"/>
    <property type="match status" value="1"/>
</dbReference>
<feature type="region of interest" description="Disordered" evidence="9">
    <location>
        <begin position="1347"/>
        <end position="1371"/>
    </location>
</feature>
<keyword evidence="7" id="KW-0539">Nucleus</keyword>
<feature type="compositionally biased region" description="Low complexity" evidence="9">
    <location>
        <begin position="1347"/>
        <end position="1367"/>
    </location>
</feature>
<dbReference type="Gene3D" id="1.20.120.1080">
    <property type="match status" value="1"/>
</dbReference>
<dbReference type="InterPro" id="IPR007275">
    <property type="entry name" value="YTH_domain"/>
</dbReference>
<dbReference type="InterPro" id="IPR001650">
    <property type="entry name" value="Helicase_C-like"/>
</dbReference>
<evidence type="ECO:0008006" key="15">
    <source>
        <dbReference type="Google" id="ProtNLM"/>
    </source>
</evidence>
<dbReference type="PROSITE" id="PS51192">
    <property type="entry name" value="HELICASE_ATP_BIND_1"/>
    <property type="match status" value="1"/>
</dbReference>
<dbReference type="InterPro" id="IPR002110">
    <property type="entry name" value="Ankyrin_rpt"/>
</dbReference>
<feature type="domain" description="R3H" evidence="11">
    <location>
        <begin position="17"/>
        <end position="81"/>
    </location>
</feature>
<dbReference type="Gene3D" id="1.25.40.20">
    <property type="entry name" value="Ankyrin repeat-containing domain"/>
    <property type="match status" value="1"/>
</dbReference>
<dbReference type="InterPro" id="IPR014001">
    <property type="entry name" value="Helicase_ATP-bd"/>
</dbReference>
<keyword evidence="4" id="KW-0347">Helicase</keyword>
<dbReference type="Gene3D" id="3.30.1370.50">
    <property type="entry name" value="R3H-like domain"/>
    <property type="match status" value="1"/>
</dbReference>
<dbReference type="SMART" id="SM00847">
    <property type="entry name" value="HA2"/>
    <property type="match status" value="1"/>
</dbReference>
<keyword evidence="6" id="KW-0694">RNA-binding</keyword>
<dbReference type="GO" id="GO:0005524">
    <property type="term" value="F:ATP binding"/>
    <property type="evidence" value="ECO:0007669"/>
    <property type="project" value="UniProtKB-KW"/>
</dbReference>
<dbReference type="SUPFAM" id="SSF48403">
    <property type="entry name" value="Ankyrin repeat"/>
    <property type="match status" value="1"/>
</dbReference>
<dbReference type="FunFam" id="1.20.120.1080:FF:000008">
    <property type="entry name" value="probable ATP-dependent RNA helicase YTHDC2"/>
    <property type="match status" value="1"/>
</dbReference>
<dbReference type="SMART" id="SM00248">
    <property type="entry name" value="ANK"/>
    <property type="match status" value="1"/>
</dbReference>
<dbReference type="InterPro" id="IPR059023">
    <property type="entry name" value="RNA_hel_CTD"/>
</dbReference>
<dbReference type="CDD" id="cd21134">
    <property type="entry name" value="YTH"/>
    <property type="match status" value="1"/>
</dbReference>
<dbReference type="SUPFAM" id="SSF82708">
    <property type="entry name" value="R3H domain"/>
    <property type="match status" value="1"/>
</dbReference>
<evidence type="ECO:0000256" key="4">
    <source>
        <dbReference type="ARBA" id="ARBA00022806"/>
    </source>
</evidence>
<evidence type="ECO:0000256" key="2">
    <source>
        <dbReference type="ARBA" id="ARBA00022741"/>
    </source>
</evidence>
<dbReference type="PROSITE" id="PS50088">
    <property type="entry name" value="ANK_REPEAT"/>
    <property type="match status" value="1"/>
</dbReference>
<feature type="region of interest" description="Disordered" evidence="9">
    <location>
        <begin position="1529"/>
        <end position="1551"/>
    </location>
</feature>
<dbReference type="InterPro" id="IPR048333">
    <property type="entry name" value="HA2_WH"/>
</dbReference>
<evidence type="ECO:0000259" key="10">
    <source>
        <dbReference type="PROSITE" id="PS50882"/>
    </source>
</evidence>
<dbReference type="PANTHER" id="PTHR18934:SF213">
    <property type="entry name" value="3'-5' RNA HELICASE YTHDC2"/>
    <property type="match status" value="1"/>
</dbReference>
<dbReference type="PROSITE" id="PS50882">
    <property type="entry name" value="YTH"/>
    <property type="match status" value="1"/>
</dbReference>
<dbReference type="PANTHER" id="PTHR18934">
    <property type="entry name" value="ATP-DEPENDENT RNA HELICASE"/>
    <property type="match status" value="1"/>
</dbReference>
<evidence type="ECO:0000259" key="11">
    <source>
        <dbReference type="PROSITE" id="PS51061"/>
    </source>
</evidence>
<evidence type="ECO:0000256" key="3">
    <source>
        <dbReference type="ARBA" id="ARBA00022801"/>
    </source>
</evidence>
<evidence type="ECO:0000256" key="8">
    <source>
        <dbReference type="PROSITE-ProRule" id="PRU00023"/>
    </source>
</evidence>
<dbReference type="InterPro" id="IPR036867">
    <property type="entry name" value="R3H_dom_sf"/>
</dbReference>
<keyword evidence="8" id="KW-0040">ANK repeat</keyword>
<feature type="domain" description="Helicase C-terminal" evidence="13">
    <location>
        <begin position="705"/>
        <end position="880"/>
    </location>
</feature>
<evidence type="ECO:0000313" key="14">
    <source>
        <dbReference type="EMBL" id="CAD7439082.1"/>
    </source>
</evidence>
<protein>
    <recommendedName>
        <fullName evidence="15">RNA helicase</fullName>
    </recommendedName>
</protein>
<evidence type="ECO:0000256" key="7">
    <source>
        <dbReference type="ARBA" id="ARBA00023242"/>
    </source>
</evidence>
<accession>A0A7R9ES69</accession>
<comment type="subcellular location">
    <subcellularLocation>
        <location evidence="1">Nucleus</location>
    </subcellularLocation>
</comment>
<dbReference type="Pfam" id="PF00271">
    <property type="entry name" value="Helicase_C"/>
    <property type="match status" value="1"/>
</dbReference>
<dbReference type="Pfam" id="PF07717">
    <property type="entry name" value="OB_NTP_bind"/>
    <property type="match status" value="1"/>
</dbReference>
<dbReference type="InterPro" id="IPR027417">
    <property type="entry name" value="P-loop_NTPase"/>
</dbReference>
<dbReference type="PROSITE" id="PS51194">
    <property type="entry name" value="HELICASE_CTER"/>
    <property type="match status" value="1"/>
</dbReference>
<feature type="domain" description="Helicase ATP-binding" evidence="12">
    <location>
        <begin position="175"/>
        <end position="435"/>
    </location>
</feature>
<dbReference type="SMART" id="SM00393">
    <property type="entry name" value="R3H"/>
    <property type="match status" value="1"/>
</dbReference>
<feature type="domain" description="YTH" evidence="10">
    <location>
        <begin position="1378"/>
        <end position="1510"/>
    </location>
</feature>
<dbReference type="Gene3D" id="3.10.590.10">
    <property type="entry name" value="ph1033 like domains"/>
    <property type="match status" value="1"/>
</dbReference>